<comment type="caution">
    <text evidence="2">The sequence shown here is derived from an EMBL/GenBank/DDBJ whole genome shotgun (WGS) entry which is preliminary data.</text>
</comment>
<feature type="transmembrane region" description="Helical" evidence="1">
    <location>
        <begin position="116"/>
        <end position="138"/>
    </location>
</feature>
<organism evidence="2 3">
    <name type="scientific">Candidatus Acidiferrum panamense</name>
    <dbReference type="NCBI Taxonomy" id="2741543"/>
    <lineage>
        <taxon>Bacteria</taxon>
        <taxon>Pseudomonadati</taxon>
        <taxon>Acidobacteriota</taxon>
        <taxon>Terriglobia</taxon>
        <taxon>Candidatus Acidiferrales</taxon>
        <taxon>Candidatus Acidiferrum</taxon>
    </lineage>
</organism>
<protein>
    <submittedName>
        <fullName evidence="2">Uncharacterized protein</fullName>
    </submittedName>
</protein>
<keyword evidence="1" id="KW-0472">Membrane</keyword>
<feature type="transmembrane region" description="Helical" evidence="1">
    <location>
        <begin position="84"/>
        <end position="104"/>
    </location>
</feature>
<keyword evidence="1" id="KW-1133">Transmembrane helix</keyword>
<gene>
    <name evidence="2" type="ORF">HRJ53_14185</name>
</gene>
<feature type="transmembrane region" description="Helical" evidence="1">
    <location>
        <begin position="6"/>
        <end position="23"/>
    </location>
</feature>
<evidence type="ECO:0000256" key="1">
    <source>
        <dbReference type="SAM" id="Phobius"/>
    </source>
</evidence>
<feature type="transmembrane region" description="Helical" evidence="1">
    <location>
        <begin position="150"/>
        <end position="172"/>
    </location>
</feature>
<proteinExistence type="predicted"/>
<reference evidence="2" key="1">
    <citation type="submission" date="2020-06" db="EMBL/GenBank/DDBJ databases">
        <title>Legume-microbial interactions unlock mineral nutrients during tropical forest succession.</title>
        <authorList>
            <person name="Epihov D.Z."/>
        </authorList>
    </citation>
    <scope>NUCLEOTIDE SEQUENCE [LARGE SCALE GENOMIC DNA]</scope>
    <source>
        <strain evidence="2">Pan2503</strain>
    </source>
</reference>
<dbReference type="Proteomes" id="UP000567293">
    <property type="component" value="Unassembled WGS sequence"/>
</dbReference>
<keyword evidence="1" id="KW-0812">Transmembrane</keyword>
<evidence type="ECO:0000313" key="3">
    <source>
        <dbReference type="Proteomes" id="UP000567293"/>
    </source>
</evidence>
<dbReference type="EMBL" id="JACDQQ010001367">
    <property type="protein sequence ID" value="MBA0086133.1"/>
    <property type="molecule type" value="Genomic_DNA"/>
</dbReference>
<keyword evidence="3" id="KW-1185">Reference proteome</keyword>
<evidence type="ECO:0000313" key="2">
    <source>
        <dbReference type="EMBL" id="MBA0086133.1"/>
    </source>
</evidence>
<dbReference type="AlphaFoldDB" id="A0A7V8NRF8"/>
<name>A0A7V8NRF8_9BACT</name>
<sequence>MLAWTGLFGFSVLLVGLVLLFLWHPRMGELFHRHVRDRPRRRLFLAAVGFFLTLALARGAAYAAARGIAPFHYIYIRGTHVHHLVWGILLLLIVGFCWLIEVGTGERSSSLLASRLMSLLYGVGAALTLDEFALWLNLQDTVYWTRQGRASLDAILLFGAALLIGIWGRGFLKALPGEIFRPGRKKV</sequence>
<feature type="transmembrane region" description="Helical" evidence="1">
    <location>
        <begin position="43"/>
        <end position="64"/>
    </location>
</feature>
<accession>A0A7V8NRF8</accession>